<accession>A0ABT5DW42</accession>
<dbReference type="PANTHER" id="PTHR46865">
    <property type="entry name" value="OXIDOREDUCTASE-RELATED"/>
    <property type="match status" value="1"/>
</dbReference>
<dbReference type="Gene3D" id="3.50.50.60">
    <property type="entry name" value="FAD/NAD(P)-binding domain"/>
    <property type="match status" value="1"/>
</dbReference>
<evidence type="ECO:0000259" key="1">
    <source>
        <dbReference type="Pfam" id="PF01494"/>
    </source>
</evidence>
<keyword evidence="2" id="KW-0503">Monooxygenase</keyword>
<keyword evidence="3" id="KW-1185">Reference proteome</keyword>
<proteinExistence type="predicted"/>
<dbReference type="GO" id="GO:0004497">
    <property type="term" value="F:monooxygenase activity"/>
    <property type="evidence" value="ECO:0007669"/>
    <property type="project" value="UniProtKB-KW"/>
</dbReference>
<evidence type="ECO:0000313" key="3">
    <source>
        <dbReference type="Proteomes" id="UP001221686"/>
    </source>
</evidence>
<dbReference type="Proteomes" id="UP001221686">
    <property type="component" value="Unassembled WGS sequence"/>
</dbReference>
<reference evidence="2 3" key="1">
    <citation type="submission" date="2022-11" db="EMBL/GenBank/DDBJ databases">
        <title>Minimal conservation of predation-associated metabolite biosynthetic gene clusters underscores biosynthetic potential of Myxococcota including descriptions for ten novel species: Archangium lansinium sp. nov., Myxococcus landrumus sp. nov., Nannocystis bai.</title>
        <authorList>
            <person name="Ahearne A."/>
            <person name="Stevens C."/>
            <person name="Dowd S."/>
        </authorList>
    </citation>
    <scope>NUCLEOTIDE SEQUENCE [LARGE SCALE GENOMIC DNA]</scope>
    <source>
        <strain evidence="2 3">BB15-2</strain>
    </source>
</reference>
<dbReference type="InterPro" id="IPR036188">
    <property type="entry name" value="FAD/NAD-bd_sf"/>
</dbReference>
<dbReference type="EMBL" id="JAQNDL010000001">
    <property type="protein sequence ID" value="MDC0717801.1"/>
    <property type="molecule type" value="Genomic_DNA"/>
</dbReference>
<gene>
    <name evidence="2" type="ORF">POL25_12920</name>
</gene>
<dbReference type="InterPro" id="IPR051704">
    <property type="entry name" value="FAD_aromatic-hydroxylase"/>
</dbReference>
<dbReference type="RefSeq" id="WP_272086285.1">
    <property type="nucleotide sequence ID" value="NZ_JAQNDL010000001.1"/>
</dbReference>
<name>A0ABT5DW42_9BACT</name>
<protein>
    <submittedName>
        <fullName evidence="2">FAD-dependent monooxygenase</fullName>
    </submittedName>
</protein>
<feature type="domain" description="FAD-binding" evidence="1">
    <location>
        <begin position="11"/>
        <end position="327"/>
    </location>
</feature>
<evidence type="ECO:0000313" key="2">
    <source>
        <dbReference type="EMBL" id="MDC0717801.1"/>
    </source>
</evidence>
<dbReference type="PANTHER" id="PTHR46865:SF8">
    <property type="entry name" value="POSSIBLE OXIDOREDUCTASE"/>
    <property type="match status" value="1"/>
</dbReference>
<comment type="caution">
    <text evidence="2">The sequence shown here is derived from an EMBL/GenBank/DDBJ whole genome shotgun (WGS) entry which is preliminary data.</text>
</comment>
<sequence length="404" mass="43497">MMKHATTGRRRVLVVGLGISGITTALRLQRLGWEPVILERAAGRRRGGYAVALFGTGVASATRLGVLDAVGNRLGPPIRTFEVDRSGRRREGMGVPDLPGGPRLVLRGDIENALFSALPPAVEIRFATSPVAIDQDEHGVDVTMLDAATGATARERFDLVIGADGLRSTVRRLVFGPHAAFLRPMHYMIGACVLRGALDGHATSDGLVMAEAGRSAWVFPFVDHAPTVLFSYRVEDVAAQLRRPAIESVRAAFGPAPAGPILSRLFADYAAADERLFDSVEQVCMDRWHRGRVVLLGDAAWCLTLYSGMGASTGMAGGELLGDMLARHPDDLPRALAAWEAKLRPFVVSLQRSATTMRQFFTPSGELPRLLRAAFVRLSSSPLAPVLQRLLRPGGLTERDIVAA</sequence>
<dbReference type="Pfam" id="PF01494">
    <property type="entry name" value="FAD_binding_3"/>
    <property type="match status" value="1"/>
</dbReference>
<dbReference type="Gene3D" id="3.30.9.10">
    <property type="entry name" value="D-Amino Acid Oxidase, subunit A, domain 2"/>
    <property type="match status" value="1"/>
</dbReference>
<dbReference type="SUPFAM" id="SSF51905">
    <property type="entry name" value="FAD/NAD(P)-binding domain"/>
    <property type="match status" value="1"/>
</dbReference>
<organism evidence="2 3">
    <name type="scientific">Nannocystis bainbridge</name>
    <dbReference type="NCBI Taxonomy" id="2995303"/>
    <lineage>
        <taxon>Bacteria</taxon>
        <taxon>Pseudomonadati</taxon>
        <taxon>Myxococcota</taxon>
        <taxon>Polyangia</taxon>
        <taxon>Nannocystales</taxon>
        <taxon>Nannocystaceae</taxon>
        <taxon>Nannocystis</taxon>
    </lineage>
</organism>
<keyword evidence="2" id="KW-0560">Oxidoreductase</keyword>
<dbReference type="PRINTS" id="PR00420">
    <property type="entry name" value="RNGMNOXGNASE"/>
</dbReference>
<dbReference type="InterPro" id="IPR002938">
    <property type="entry name" value="FAD-bd"/>
</dbReference>